<name>A0A2W1D5N1_9PLEO</name>
<sequence length="146" mass="16830">MAATSKQPVPPTLVSTVTGEIATVVVGPSKKRHLIHKDLICHHSGYFRKAYDRQKGLWKNPDQIFTLEDVDVDVFNLFVHWLYTQDIPCNTYAEIYHMMGWNNGDQVNFKDILLKARTFGHRFLAVGFRRVVHNIYVEGCKIKAIE</sequence>
<dbReference type="Proteomes" id="UP000245464">
    <property type="component" value="Chromosome 4"/>
</dbReference>
<dbReference type="AlphaFoldDB" id="A0A2W1D5N1"/>
<evidence type="ECO:0000313" key="2">
    <source>
        <dbReference type="EMBL" id="KAF7571421.1"/>
    </source>
</evidence>
<reference evidence="3" key="3">
    <citation type="journal article" date="2022" name="bioRxiv">
        <title>A global pangenome for the wheat fungal pathogen Pyrenophora tritici-repentis and prediction of effector protein structural homology.</title>
        <authorList>
            <person name="Moolhuijzen P."/>
            <person name="See P.T."/>
            <person name="Shi G."/>
            <person name="Powell H.R."/>
            <person name="Cockram J."/>
            <person name="Jorgensen L.N."/>
            <person name="Benslimane H."/>
            <person name="Strelkov S.E."/>
            <person name="Turner J."/>
            <person name="Liu Z."/>
            <person name="Moffat C.S."/>
        </authorList>
    </citation>
    <scope>NUCLEOTIDE SEQUENCE</scope>
    <source>
        <strain evidence="3">86-124</strain>
    </source>
</reference>
<dbReference type="InterPro" id="IPR000210">
    <property type="entry name" value="BTB/POZ_dom"/>
</dbReference>
<dbReference type="InterPro" id="IPR011333">
    <property type="entry name" value="SKP1/BTB/POZ_sf"/>
</dbReference>
<reference evidence="3" key="2">
    <citation type="submission" date="2021-05" db="EMBL/GenBank/DDBJ databases">
        <authorList>
            <person name="Moolhuijzen P.M."/>
            <person name="Moffat C.S."/>
        </authorList>
    </citation>
    <scope>NUCLEOTIDE SEQUENCE</scope>
    <source>
        <strain evidence="3">86-124</strain>
    </source>
</reference>
<dbReference type="PANTHER" id="PTHR47843:SF2">
    <property type="entry name" value="BTB DOMAIN-CONTAINING PROTEIN"/>
    <property type="match status" value="1"/>
</dbReference>
<evidence type="ECO:0000313" key="3">
    <source>
        <dbReference type="EMBL" id="KAI1510645.1"/>
    </source>
</evidence>
<dbReference type="CDD" id="cd18186">
    <property type="entry name" value="BTB_POZ_ZBTB_KLHL-like"/>
    <property type="match status" value="1"/>
</dbReference>
<reference evidence="4" key="4">
    <citation type="journal article" date="2022" name="Microb. Genom.">
        <title>A global pangenome for the wheat fungal pathogen Pyrenophora tritici-repentis and prediction of effector protein structural homology.</title>
        <authorList>
            <person name="Moolhuijzen P.M."/>
            <person name="See P.T."/>
            <person name="Shi G."/>
            <person name="Powell H.R."/>
            <person name="Cockram J."/>
            <person name="Jorgensen L.N."/>
            <person name="Benslimane H."/>
            <person name="Strelkov S.E."/>
            <person name="Turner J."/>
            <person name="Liu Z."/>
            <person name="Moffat C.S."/>
        </authorList>
    </citation>
    <scope>NUCLEOTIDE SEQUENCE [LARGE SCALE GENOMIC DNA]</scope>
</reference>
<evidence type="ECO:0000313" key="4">
    <source>
        <dbReference type="Proteomes" id="UP000249757"/>
    </source>
</evidence>
<dbReference type="Gene3D" id="3.30.710.10">
    <property type="entry name" value="Potassium Channel Kv1.1, Chain A"/>
    <property type="match status" value="1"/>
</dbReference>
<accession>A0A2W1D5N1</accession>
<dbReference type="Proteomes" id="UP000249757">
    <property type="component" value="Unassembled WGS sequence"/>
</dbReference>
<dbReference type="EMBL" id="NQIK02000004">
    <property type="protein sequence ID" value="KAF7571421.1"/>
    <property type="molecule type" value="Genomic_DNA"/>
</dbReference>
<protein>
    <submittedName>
        <fullName evidence="3">BTB domain containing protein</fullName>
    </submittedName>
</protein>
<dbReference type="PROSITE" id="PS50097">
    <property type="entry name" value="BTB"/>
    <property type="match status" value="1"/>
</dbReference>
<dbReference type="EMBL" id="NRDI02000016">
    <property type="protein sequence ID" value="KAI1510645.1"/>
    <property type="molecule type" value="Genomic_DNA"/>
</dbReference>
<reference evidence="2" key="1">
    <citation type="journal article" date="2018" name="BMC Genomics">
        <title>Comparative genomics of the wheat fungal pathogen Pyrenophora tritici-repentis reveals chromosomal variations and genome plasticity.</title>
        <authorList>
            <person name="Moolhuijzen P."/>
            <person name="See P.T."/>
            <person name="Hane J.K."/>
            <person name="Shi G."/>
            <person name="Liu Z."/>
            <person name="Oliver R.P."/>
            <person name="Moffat C.S."/>
        </authorList>
    </citation>
    <scope>NUCLEOTIDE SEQUENCE [LARGE SCALE GENOMIC DNA]</scope>
    <source>
        <strain evidence="2">M4</strain>
    </source>
</reference>
<comment type="caution">
    <text evidence="3">The sequence shown here is derived from an EMBL/GenBank/DDBJ whole genome shotgun (WGS) entry which is preliminary data.</text>
</comment>
<organism evidence="3 4">
    <name type="scientific">Pyrenophora tritici-repentis</name>
    <dbReference type="NCBI Taxonomy" id="45151"/>
    <lineage>
        <taxon>Eukaryota</taxon>
        <taxon>Fungi</taxon>
        <taxon>Dikarya</taxon>
        <taxon>Ascomycota</taxon>
        <taxon>Pezizomycotina</taxon>
        <taxon>Dothideomycetes</taxon>
        <taxon>Pleosporomycetidae</taxon>
        <taxon>Pleosporales</taxon>
        <taxon>Pleosporineae</taxon>
        <taxon>Pleosporaceae</taxon>
        <taxon>Pyrenophora</taxon>
    </lineage>
</organism>
<gene>
    <name evidence="3" type="ORF">Ptr86124_010450</name>
    <name evidence="2" type="ORF">PtrM4_089210</name>
</gene>
<keyword evidence="4" id="KW-1185">Reference proteome</keyword>
<dbReference type="PANTHER" id="PTHR47843">
    <property type="entry name" value="BTB DOMAIN-CONTAINING PROTEIN-RELATED"/>
    <property type="match status" value="1"/>
</dbReference>
<dbReference type="OrthoDB" id="194443at2759"/>
<dbReference type="SUPFAM" id="SSF54695">
    <property type="entry name" value="POZ domain"/>
    <property type="match status" value="1"/>
</dbReference>
<evidence type="ECO:0000259" key="1">
    <source>
        <dbReference type="PROSITE" id="PS50097"/>
    </source>
</evidence>
<feature type="domain" description="BTB" evidence="1">
    <location>
        <begin position="20"/>
        <end position="91"/>
    </location>
</feature>
<proteinExistence type="predicted"/>
<dbReference type="Pfam" id="PF00651">
    <property type="entry name" value="BTB"/>
    <property type="match status" value="1"/>
</dbReference>